<reference evidence="3" key="1">
    <citation type="submission" date="2019-11" db="UniProtKB">
        <authorList>
            <consortium name="WormBaseParasite"/>
        </authorList>
    </citation>
    <scope>IDENTIFICATION</scope>
</reference>
<feature type="compositionally biased region" description="Polar residues" evidence="1">
    <location>
        <begin position="137"/>
        <end position="146"/>
    </location>
</feature>
<sequence length="146" mass="16523">MEVKSTTAFATCFLVGLVILLPSSTAFPLASTGYQSDQSQLVYKMPRHLSTKFKVFAECRRECAGKCNHSLYAYLANKNECFGCLFECMSVFTEQAERMGINVETERGKKRARRLTEYSPTEEGNLQPMLPLKPSFLSRNSLRSKK</sequence>
<evidence type="ECO:0000313" key="3">
    <source>
        <dbReference type="WBParaSite" id="MCU_007125-RA"/>
    </source>
</evidence>
<dbReference type="WBParaSite" id="MCU_007125-RA">
    <property type="protein sequence ID" value="MCU_007125-RA"/>
    <property type="gene ID" value="MCU_007125"/>
</dbReference>
<accession>A0A5K3FC21</accession>
<organism evidence="3">
    <name type="scientific">Mesocestoides corti</name>
    <name type="common">Flatworm</name>
    <dbReference type="NCBI Taxonomy" id="53468"/>
    <lineage>
        <taxon>Eukaryota</taxon>
        <taxon>Metazoa</taxon>
        <taxon>Spiralia</taxon>
        <taxon>Lophotrochozoa</taxon>
        <taxon>Platyhelminthes</taxon>
        <taxon>Cestoda</taxon>
        <taxon>Eucestoda</taxon>
        <taxon>Cyclophyllidea</taxon>
        <taxon>Mesocestoididae</taxon>
        <taxon>Mesocestoides</taxon>
    </lineage>
</organism>
<feature type="signal peptide" evidence="2">
    <location>
        <begin position="1"/>
        <end position="26"/>
    </location>
</feature>
<proteinExistence type="predicted"/>
<evidence type="ECO:0000256" key="2">
    <source>
        <dbReference type="SAM" id="SignalP"/>
    </source>
</evidence>
<name>A0A5K3FC21_MESCO</name>
<dbReference type="AlphaFoldDB" id="A0A5K3FC21"/>
<feature type="chain" id="PRO_5024367935" evidence="2">
    <location>
        <begin position="27"/>
        <end position="146"/>
    </location>
</feature>
<feature type="region of interest" description="Disordered" evidence="1">
    <location>
        <begin position="105"/>
        <end position="146"/>
    </location>
</feature>
<evidence type="ECO:0000256" key="1">
    <source>
        <dbReference type="SAM" id="MobiDB-lite"/>
    </source>
</evidence>
<protein>
    <submittedName>
        <fullName evidence="3">Uncharacterized protein</fullName>
    </submittedName>
</protein>
<keyword evidence="2" id="KW-0732">Signal</keyword>